<feature type="repeat" description="TPR" evidence="3">
    <location>
        <begin position="96"/>
        <end position="129"/>
    </location>
</feature>
<gene>
    <name evidence="5" type="ordered locus">Acid_2742</name>
</gene>
<dbReference type="InterPro" id="IPR011990">
    <property type="entry name" value="TPR-like_helical_dom_sf"/>
</dbReference>
<dbReference type="OrthoDB" id="113577at2"/>
<dbReference type="InterPro" id="IPR050498">
    <property type="entry name" value="Ycf3"/>
</dbReference>
<dbReference type="HOGENOM" id="CLU_1119581_0_0_0"/>
<dbReference type="SUPFAM" id="SSF48452">
    <property type="entry name" value="TPR-like"/>
    <property type="match status" value="1"/>
</dbReference>
<keyword evidence="2 3" id="KW-0802">TPR repeat</keyword>
<evidence type="ECO:0000256" key="2">
    <source>
        <dbReference type="ARBA" id="ARBA00022803"/>
    </source>
</evidence>
<dbReference type="STRING" id="234267.Acid_2742"/>
<dbReference type="PANTHER" id="PTHR44858">
    <property type="entry name" value="TETRATRICOPEPTIDE REPEAT PROTEIN 6"/>
    <property type="match status" value="1"/>
</dbReference>
<dbReference type="InterPro" id="IPR005158">
    <property type="entry name" value="BTAD"/>
</dbReference>
<dbReference type="SMART" id="SM01043">
    <property type="entry name" value="BTAD"/>
    <property type="match status" value="1"/>
</dbReference>
<dbReference type="InterPro" id="IPR019734">
    <property type="entry name" value="TPR_rpt"/>
</dbReference>
<feature type="repeat" description="TPR" evidence="3">
    <location>
        <begin position="62"/>
        <end position="95"/>
    </location>
</feature>
<dbReference type="Pfam" id="PF13432">
    <property type="entry name" value="TPR_16"/>
    <property type="match status" value="2"/>
</dbReference>
<evidence type="ECO:0000259" key="4">
    <source>
        <dbReference type="SMART" id="SM01043"/>
    </source>
</evidence>
<organism evidence="5">
    <name type="scientific">Solibacter usitatus (strain Ellin6076)</name>
    <dbReference type="NCBI Taxonomy" id="234267"/>
    <lineage>
        <taxon>Bacteria</taxon>
        <taxon>Pseudomonadati</taxon>
        <taxon>Acidobacteriota</taxon>
        <taxon>Terriglobia</taxon>
        <taxon>Bryobacterales</taxon>
        <taxon>Solibacteraceae</taxon>
        <taxon>Candidatus Solibacter</taxon>
    </lineage>
</organism>
<proteinExistence type="predicted"/>
<keyword evidence="1" id="KW-0677">Repeat</keyword>
<evidence type="ECO:0000313" key="5">
    <source>
        <dbReference type="EMBL" id="ABJ83730.1"/>
    </source>
</evidence>
<dbReference type="InParanoid" id="Q023W0"/>
<dbReference type="EMBL" id="CP000473">
    <property type="protein sequence ID" value="ABJ83730.1"/>
    <property type="molecule type" value="Genomic_DNA"/>
</dbReference>
<dbReference type="KEGG" id="sus:Acid_2742"/>
<dbReference type="SMART" id="SM00028">
    <property type="entry name" value="TPR"/>
    <property type="match status" value="4"/>
</dbReference>
<evidence type="ECO:0000256" key="1">
    <source>
        <dbReference type="ARBA" id="ARBA00022737"/>
    </source>
</evidence>
<dbReference type="Gene3D" id="1.25.40.10">
    <property type="entry name" value="Tetratricopeptide repeat domain"/>
    <property type="match status" value="2"/>
</dbReference>
<feature type="repeat" description="TPR" evidence="3">
    <location>
        <begin position="24"/>
        <end position="57"/>
    </location>
</feature>
<reference evidence="5" key="1">
    <citation type="submission" date="2006-10" db="EMBL/GenBank/DDBJ databases">
        <title>Complete sequence of Solibacter usitatus Ellin6076.</title>
        <authorList>
            <consortium name="US DOE Joint Genome Institute"/>
            <person name="Copeland A."/>
            <person name="Lucas S."/>
            <person name="Lapidus A."/>
            <person name="Barry K."/>
            <person name="Detter J.C."/>
            <person name="Glavina del Rio T."/>
            <person name="Hammon N."/>
            <person name="Israni S."/>
            <person name="Dalin E."/>
            <person name="Tice H."/>
            <person name="Pitluck S."/>
            <person name="Thompson L.S."/>
            <person name="Brettin T."/>
            <person name="Bruce D."/>
            <person name="Han C."/>
            <person name="Tapia R."/>
            <person name="Gilna P."/>
            <person name="Schmutz J."/>
            <person name="Larimer F."/>
            <person name="Land M."/>
            <person name="Hauser L."/>
            <person name="Kyrpides N."/>
            <person name="Mikhailova N."/>
            <person name="Janssen P.H."/>
            <person name="Kuske C.R."/>
            <person name="Richardson P."/>
        </authorList>
    </citation>
    <scope>NUCLEOTIDE SEQUENCE</scope>
    <source>
        <strain evidence="5">Ellin6076</strain>
    </source>
</reference>
<name>Q023W0_SOLUE</name>
<dbReference type="AlphaFoldDB" id="Q023W0"/>
<dbReference type="eggNOG" id="COG0457">
    <property type="taxonomic scope" value="Bacteria"/>
</dbReference>
<dbReference type="PROSITE" id="PS50005">
    <property type="entry name" value="TPR"/>
    <property type="match status" value="3"/>
</dbReference>
<accession>Q023W0</accession>
<feature type="domain" description="Bacterial transcriptional activator" evidence="4">
    <location>
        <begin position="106"/>
        <end position="242"/>
    </location>
</feature>
<evidence type="ECO:0000256" key="3">
    <source>
        <dbReference type="PROSITE-ProRule" id="PRU00339"/>
    </source>
</evidence>
<protein>
    <submittedName>
        <fullName evidence="5">Tetratricopeptide TPR_2 repeat protein</fullName>
    </submittedName>
</protein>
<sequence precursor="true">MRITLLMVLGLTVGWAQSDPGEVLRQWLEEGRAAVQAGQFDAAIARFQKALEAVDADSAAAGDLYLRIGETQRRKGDLDGAIQSLAHANDLLPGNATVVGTLALALDSRGNRSDAQRAYRATIELDPNNAIAMNNLAFLLAEEGTSFDEALQLARHAMALMPDSMQMTDTAGWVQLKRGDNDAAIALFSDAVAKEPAEDSFRDHLLMALERKGERAGIFGETISALKQAPSPENLAKVTSLLQGLK</sequence>
<dbReference type="PANTHER" id="PTHR44858:SF1">
    <property type="entry name" value="UDP-N-ACETYLGLUCOSAMINE--PEPTIDE N-ACETYLGLUCOSAMINYLTRANSFERASE SPINDLY-RELATED"/>
    <property type="match status" value="1"/>
</dbReference>